<dbReference type="PANTHER" id="PTHR35038:SF8">
    <property type="entry name" value="C-TYPE POLYHEME CYTOCHROME OMCC"/>
    <property type="match status" value="1"/>
</dbReference>
<evidence type="ECO:0008006" key="5">
    <source>
        <dbReference type="Google" id="ProtNLM"/>
    </source>
</evidence>
<dbReference type="InterPro" id="IPR036280">
    <property type="entry name" value="Multihaem_cyt_sf"/>
</dbReference>
<reference evidence="4" key="1">
    <citation type="journal article" date="2019" name="Int. J. Syst. Evol. Microbiol.">
        <title>The Global Catalogue of Microorganisms (GCM) 10K type strain sequencing project: providing services to taxonomists for standard genome sequencing and annotation.</title>
        <authorList>
            <consortium name="The Broad Institute Genomics Platform"/>
            <consortium name="The Broad Institute Genome Sequencing Center for Infectious Disease"/>
            <person name="Wu L."/>
            <person name="Ma J."/>
        </authorList>
    </citation>
    <scope>NUCLEOTIDE SEQUENCE [LARGE SCALE GENOMIC DNA]</scope>
    <source>
        <strain evidence="4">CCUG 60529</strain>
    </source>
</reference>
<evidence type="ECO:0000256" key="1">
    <source>
        <dbReference type="ARBA" id="ARBA00022729"/>
    </source>
</evidence>
<evidence type="ECO:0000313" key="4">
    <source>
        <dbReference type="Proteomes" id="UP001597011"/>
    </source>
</evidence>
<keyword evidence="2" id="KW-0472">Membrane</keyword>
<comment type="caution">
    <text evidence="3">The sequence shown here is derived from an EMBL/GenBank/DDBJ whole genome shotgun (WGS) entry which is preliminary data.</text>
</comment>
<dbReference type="SUPFAM" id="SSF48695">
    <property type="entry name" value="Multiheme cytochromes"/>
    <property type="match status" value="2"/>
</dbReference>
<sequence>MNRKYKFYVLFLSLFLLFGLLFFFRNKELFKTDNGYENGSINTEVSLTESCLQCHSNTKGYSKFHNPEIIGCASCHLGNTLSLDKEEAHKGMILIPGNLSDAKETCGTCHPNELNKINKSLMTTNSGLVAVDKFIFGETGHPDYQFHIKDIKNSASDKHLRDLCANCHLGAEKTSYGEINQLSRGGGCNACHLNYSAEAKADLNKYLASNKKTLPQFHPATNIFVNNTHCFGCHSRSSRISTNYMGLQETLLDEEAVKHKKGYQVLEDKRVYKYIAEDVHHTKGMLCIDCHSSHEVMGDGKTYLHEEQAVKIQCLDCHFDGKPNTIAYKDIDVESKNVFMHRSYKHYDKQIIVTKKDNNPLVNTYVDEKGNAFLIGKKDNKLHELKPQSEVCSRDNAHKNVSCSACHSSWTPRCIGCHNQFDKEEPRGYDLLAKKYVKGQWKEYVAEFSSSLPAMGVRQNKEGKTIEPAIPGMILTIDKGSYSNKKIGEDVSFHRLYAPNSPHTTTKEVRDCKSCHANAASIGYGNGSLTYEIKNNKGKWEFTPEYELNANDNLPEDAWIPFLKPEPKSLVKSTRTDFRPFNVEEQKRILLVGACLQCHKDNSKEMKQTLNLGLKSVMKRLSKSCILPSN</sequence>
<name>A0ABW3BTJ9_9FLAO</name>
<evidence type="ECO:0000313" key="3">
    <source>
        <dbReference type="EMBL" id="MFD0835874.1"/>
    </source>
</evidence>
<dbReference type="EMBL" id="JBHTIB010000012">
    <property type="protein sequence ID" value="MFD0835874.1"/>
    <property type="molecule type" value="Genomic_DNA"/>
</dbReference>
<keyword evidence="2" id="KW-0812">Transmembrane</keyword>
<organism evidence="3 4">
    <name type="scientific">Mariniflexile aquimaris</name>
    <dbReference type="NCBI Taxonomy" id="881009"/>
    <lineage>
        <taxon>Bacteria</taxon>
        <taxon>Pseudomonadati</taxon>
        <taxon>Bacteroidota</taxon>
        <taxon>Flavobacteriia</taxon>
        <taxon>Flavobacteriales</taxon>
        <taxon>Flavobacteriaceae</taxon>
        <taxon>Mariniflexile</taxon>
    </lineage>
</organism>
<dbReference type="Gene3D" id="1.10.1130.10">
    <property type="entry name" value="Flavocytochrome C3, Chain A"/>
    <property type="match status" value="2"/>
</dbReference>
<feature type="transmembrane region" description="Helical" evidence="2">
    <location>
        <begin position="7"/>
        <end position="24"/>
    </location>
</feature>
<gene>
    <name evidence="3" type="ORF">ACFQ0I_08875</name>
</gene>
<keyword evidence="2" id="KW-1133">Transmembrane helix</keyword>
<evidence type="ECO:0000256" key="2">
    <source>
        <dbReference type="SAM" id="Phobius"/>
    </source>
</evidence>
<keyword evidence="1" id="KW-0732">Signal</keyword>
<dbReference type="PANTHER" id="PTHR35038">
    <property type="entry name" value="DISSIMILATORY SULFITE REDUCTASE SIRA"/>
    <property type="match status" value="1"/>
</dbReference>
<protein>
    <recommendedName>
        <fullName evidence="5">Cytochrome c554/c'-like protein</fullName>
    </recommendedName>
</protein>
<keyword evidence="4" id="KW-1185">Reference proteome</keyword>
<dbReference type="InterPro" id="IPR051829">
    <property type="entry name" value="Multiheme_Cytochr_ET"/>
</dbReference>
<dbReference type="Proteomes" id="UP001597011">
    <property type="component" value="Unassembled WGS sequence"/>
</dbReference>
<accession>A0ABW3BTJ9</accession>
<proteinExistence type="predicted"/>
<dbReference type="RefSeq" id="WP_379941383.1">
    <property type="nucleotide sequence ID" value="NZ_JBHTIB010000012.1"/>
</dbReference>